<dbReference type="Gene3D" id="1.10.357.10">
    <property type="entry name" value="Tetracycline Repressor, domain 2"/>
    <property type="match status" value="1"/>
</dbReference>
<accession>A0ABT4W9E3</accession>
<evidence type="ECO:0000313" key="6">
    <source>
        <dbReference type="EMBL" id="MDA6069172.1"/>
    </source>
</evidence>
<name>A0ABT4W9E3_9FLAO</name>
<gene>
    <name evidence="6" type="ORF">NJT12_06025</name>
</gene>
<evidence type="ECO:0000256" key="3">
    <source>
        <dbReference type="ARBA" id="ARBA00023163"/>
    </source>
</evidence>
<dbReference type="RefSeq" id="WP_271334986.1">
    <property type="nucleotide sequence ID" value="NZ_JAMZNK010000006.1"/>
</dbReference>
<feature type="domain" description="HTH tetR-type" evidence="5">
    <location>
        <begin position="2"/>
        <end position="62"/>
    </location>
</feature>
<dbReference type="PANTHER" id="PTHR47506">
    <property type="entry name" value="TRANSCRIPTIONAL REGULATORY PROTEIN"/>
    <property type="match status" value="1"/>
</dbReference>
<organism evidence="6 7">
    <name type="scientific">Flavobacterium azizsancarii</name>
    <dbReference type="NCBI Taxonomy" id="2961580"/>
    <lineage>
        <taxon>Bacteria</taxon>
        <taxon>Pseudomonadati</taxon>
        <taxon>Bacteroidota</taxon>
        <taxon>Flavobacteriia</taxon>
        <taxon>Flavobacteriales</taxon>
        <taxon>Flavobacteriaceae</taxon>
        <taxon>Flavobacterium</taxon>
    </lineage>
</organism>
<dbReference type="EMBL" id="JAMZNK010000006">
    <property type="protein sequence ID" value="MDA6069172.1"/>
    <property type="molecule type" value="Genomic_DNA"/>
</dbReference>
<dbReference type="PANTHER" id="PTHR47506:SF6">
    <property type="entry name" value="HTH-TYPE TRANSCRIPTIONAL REPRESSOR NEMR"/>
    <property type="match status" value="1"/>
</dbReference>
<reference evidence="6 7" key="1">
    <citation type="journal article" date="2023" name="Chemosphere">
        <title>Whole genome analysis of Flavobacterium aziz-sancarii sp. nov., isolated from Ardley Island (Antarctica), revealed a rich resistome and bioremediation potential.</title>
        <authorList>
            <person name="Otur C."/>
            <person name="Okay S."/>
            <person name="Kurt-Kizildogan A."/>
        </authorList>
    </citation>
    <scope>NUCLEOTIDE SEQUENCE [LARGE SCALE GENOMIC DNA]</scope>
    <source>
        <strain evidence="6 7">AC</strain>
    </source>
</reference>
<evidence type="ECO:0000256" key="4">
    <source>
        <dbReference type="PROSITE-ProRule" id="PRU00335"/>
    </source>
</evidence>
<dbReference type="Pfam" id="PF00440">
    <property type="entry name" value="TetR_N"/>
    <property type="match status" value="1"/>
</dbReference>
<protein>
    <submittedName>
        <fullName evidence="6">TetR/AcrR family transcriptional regulator</fullName>
    </submittedName>
</protein>
<comment type="caution">
    <text evidence="6">The sequence shown here is derived from an EMBL/GenBank/DDBJ whole genome shotgun (WGS) entry which is preliminary data.</text>
</comment>
<dbReference type="Proteomes" id="UP001212170">
    <property type="component" value="Unassembled WGS sequence"/>
</dbReference>
<keyword evidence="3" id="KW-0804">Transcription</keyword>
<evidence type="ECO:0000259" key="5">
    <source>
        <dbReference type="PROSITE" id="PS50977"/>
    </source>
</evidence>
<keyword evidence="7" id="KW-1185">Reference proteome</keyword>
<dbReference type="InterPro" id="IPR009057">
    <property type="entry name" value="Homeodomain-like_sf"/>
</dbReference>
<evidence type="ECO:0000256" key="1">
    <source>
        <dbReference type="ARBA" id="ARBA00023015"/>
    </source>
</evidence>
<dbReference type="InterPro" id="IPR001647">
    <property type="entry name" value="HTH_TetR"/>
</dbReference>
<dbReference type="PRINTS" id="PR00455">
    <property type="entry name" value="HTHTETR"/>
</dbReference>
<dbReference type="PROSITE" id="PS50977">
    <property type="entry name" value="HTH_TETR_2"/>
    <property type="match status" value="1"/>
</dbReference>
<keyword evidence="2 4" id="KW-0238">DNA-binding</keyword>
<proteinExistence type="predicted"/>
<sequence>MKDTKQYILETAFNLFLQKTFKEVTMKEIVEATALSKGAFYHYFSSKEQLFREIVETYYLTQMLDGYEQFDQSSLKAFYNDYLNHADKKENARKEDSNVNNFSLVFEATRLFPETKAKFAENDRIETKIWSTVIANAKKSKEIKSEMSDEDIAKIFLFSVDATSLRLLMLEENNNRKTVKKQLSSFWNSFYNQIKI</sequence>
<feature type="DNA-binding region" description="H-T-H motif" evidence="4">
    <location>
        <begin position="25"/>
        <end position="44"/>
    </location>
</feature>
<evidence type="ECO:0000256" key="2">
    <source>
        <dbReference type="ARBA" id="ARBA00023125"/>
    </source>
</evidence>
<keyword evidence="1" id="KW-0805">Transcription regulation</keyword>
<evidence type="ECO:0000313" key="7">
    <source>
        <dbReference type="Proteomes" id="UP001212170"/>
    </source>
</evidence>
<dbReference type="SUPFAM" id="SSF46689">
    <property type="entry name" value="Homeodomain-like"/>
    <property type="match status" value="1"/>
</dbReference>